<sequence length="195" mass="22192">MDSVRACTISLSFSKLCPIGTLVSIKRTSINVSNVTYRLHSSARLRPGLCLKRSHMSRYADLRAPTELHSDDVDALKADPAMVQLRERRDRLTNEARKESGTLRKAEAEGTKIDQMYKEVDRALRSAKMTALDSAKKASRQQFFDTISTIEINEQLDLSMLDLNEGDWEPKKVEHHLEERRVVADLFPKTIYGEV</sequence>
<dbReference type="GeneID" id="25289077"/>
<evidence type="ECO:0000313" key="2">
    <source>
        <dbReference type="EMBL" id="KIX09925.1"/>
    </source>
</evidence>
<dbReference type="VEuPathDB" id="FungiDB:Z518_01006"/>
<accession>A0A0D2JKB1</accession>
<dbReference type="STRING" id="1442369.A0A0D2JKB1"/>
<dbReference type="InterPro" id="IPR021842">
    <property type="entry name" value="DUF3435"/>
</dbReference>
<feature type="coiled-coil region" evidence="1">
    <location>
        <begin position="82"/>
        <end position="109"/>
    </location>
</feature>
<dbReference type="OrthoDB" id="4485682at2759"/>
<dbReference type="RefSeq" id="XP_013277061.1">
    <property type="nucleotide sequence ID" value="XM_013421607.1"/>
</dbReference>
<organism evidence="2 3">
    <name type="scientific">Rhinocladiella mackenziei CBS 650.93</name>
    <dbReference type="NCBI Taxonomy" id="1442369"/>
    <lineage>
        <taxon>Eukaryota</taxon>
        <taxon>Fungi</taxon>
        <taxon>Dikarya</taxon>
        <taxon>Ascomycota</taxon>
        <taxon>Pezizomycotina</taxon>
        <taxon>Eurotiomycetes</taxon>
        <taxon>Chaetothyriomycetidae</taxon>
        <taxon>Chaetothyriales</taxon>
        <taxon>Herpotrichiellaceae</taxon>
        <taxon>Rhinocladiella</taxon>
    </lineage>
</organism>
<dbReference type="Pfam" id="PF11917">
    <property type="entry name" value="DUF3435"/>
    <property type="match status" value="1"/>
</dbReference>
<keyword evidence="1" id="KW-0175">Coiled coil</keyword>
<name>A0A0D2JKB1_9EURO</name>
<dbReference type="HOGENOM" id="CLU_1397036_0_0_1"/>
<proteinExistence type="predicted"/>
<gene>
    <name evidence="2" type="ORF">Z518_01006</name>
</gene>
<dbReference type="AlphaFoldDB" id="A0A0D2JKB1"/>
<keyword evidence="3" id="KW-1185">Reference proteome</keyword>
<evidence type="ECO:0000256" key="1">
    <source>
        <dbReference type="SAM" id="Coils"/>
    </source>
</evidence>
<reference evidence="2 3" key="1">
    <citation type="submission" date="2015-01" db="EMBL/GenBank/DDBJ databases">
        <title>The Genome Sequence of Rhinocladiella mackenzie CBS 650.93.</title>
        <authorList>
            <consortium name="The Broad Institute Genomics Platform"/>
            <person name="Cuomo C."/>
            <person name="de Hoog S."/>
            <person name="Gorbushina A."/>
            <person name="Stielow B."/>
            <person name="Teixiera M."/>
            <person name="Abouelleil A."/>
            <person name="Chapman S.B."/>
            <person name="Priest M."/>
            <person name="Young S.K."/>
            <person name="Wortman J."/>
            <person name="Nusbaum C."/>
            <person name="Birren B."/>
        </authorList>
    </citation>
    <scope>NUCLEOTIDE SEQUENCE [LARGE SCALE GENOMIC DNA]</scope>
    <source>
        <strain evidence="2 3">CBS 650.93</strain>
    </source>
</reference>
<dbReference type="EMBL" id="KN847475">
    <property type="protein sequence ID" value="KIX09925.1"/>
    <property type="molecule type" value="Genomic_DNA"/>
</dbReference>
<dbReference type="Proteomes" id="UP000053617">
    <property type="component" value="Unassembled WGS sequence"/>
</dbReference>
<protein>
    <submittedName>
        <fullName evidence="2">Uncharacterized protein</fullName>
    </submittedName>
</protein>
<evidence type="ECO:0000313" key="3">
    <source>
        <dbReference type="Proteomes" id="UP000053617"/>
    </source>
</evidence>